<reference evidence="1" key="1">
    <citation type="submission" date="2018-05" db="EMBL/GenBank/DDBJ databases">
        <authorList>
            <person name="Lanie J.A."/>
            <person name="Ng W.-L."/>
            <person name="Kazmierczak K.M."/>
            <person name="Andrzejewski T.M."/>
            <person name="Davidsen T.M."/>
            <person name="Wayne K.J."/>
            <person name="Tettelin H."/>
            <person name="Glass J.I."/>
            <person name="Rusch D."/>
            <person name="Podicherti R."/>
            <person name="Tsui H.-C.T."/>
            <person name="Winkler M.E."/>
        </authorList>
    </citation>
    <scope>NUCLEOTIDE SEQUENCE</scope>
</reference>
<proteinExistence type="predicted"/>
<protein>
    <submittedName>
        <fullName evidence="1">Uncharacterized protein</fullName>
    </submittedName>
</protein>
<dbReference type="AlphaFoldDB" id="A0A382A5H5"/>
<organism evidence="1">
    <name type="scientific">marine metagenome</name>
    <dbReference type="NCBI Taxonomy" id="408172"/>
    <lineage>
        <taxon>unclassified sequences</taxon>
        <taxon>metagenomes</taxon>
        <taxon>ecological metagenomes</taxon>
    </lineage>
</organism>
<gene>
    <name evidence="1" type="ORF">METZ01_LOCUS149151</name>
</gene>
<dbReference type="EMBL" id="UINC01023836">
    <property type="protein sequence ID" value="SVA96297.1"/>
    <property type="molecule type" value="Genomic_DNA"/>
</dbReference>
<evidence type="ECO:0000313" key="1">
    <source>
        <dbReference type="EMBL" id="SVA96297.1"/>
    </source>
</evidence>
<accession>A0A382A5H5</accession>
<sequence length="69" mass="8456">MKIMFRRSGVKNSLVESFNKCVLFYRSFSENWTQKQMEKFLRMQHVFTQFLLMLMTKRILLVNQKCDVK</sequence>
<name>A0A382A5H5_9ZZZZ</name>